<organism evidence="1 2">
    <name type="scientific">Sphaerobolus stellatus (strain SS14)</name>
    <dbReference type="NCBI Taxonomy" id="990650"/>
    <lineage>
        <taxon>Eukaryota</taxon>
        <taxon>Fungi</taxon>
        <taxon>Dikarya</taxon>
        <taxon>Basidiomycota</taxon>
        <taxon>Agaricomycotina</taxon>
        <taxon>Agaricomycetes</taxon>
        <taxon>Phallomycetidae</taxon>
        <taxon>Geastrales</taxon>
        <taxon>Sphaerobolaceae</taxon>
        <taxon>Sphaerobolus</taxon>
    </lineage>
</organism>
<dbReference type="HOGENOM" id="CLU_132233_0_0_1"/>
<proteinExistence type="predicted"/>
<protein>
    <submittedName>
        <fullName evidence="1">Uncharacterized protein</fullName>
    </submittedName>
</protein>
<name>A0A0C9T8S9_SPHS4</name>
<reference evidence="1 2" key="1">
    <citation type="submission" date="2014-06" db="EMBL/GenBank/DDBJ databases">
        <title>Evolutionary Origins and Diversification of the Mycorrhizal Mutualists.</title>
        <authorList>
            <consortium name="DOE Joint Genome Institute"/>
            <consortium name="Mycorrhizal Genomics Consortium"/>
            <person name="Kohler A."/>
            <person name="Kuo A."/>
            <person name="Nagy L.G."/>
            <person name="Floudas D."/>
            <person name="Copeland A."/>
            <person name="Barry K.W."/>
            <person name="Cichocki N."/>
            <person name="Veneault-Fourrey C."/>
            <person name="LaButti K."/>
            <person name="Lindquist E.A."/>
            <person name="Lipzen A."/>
            <person name="Lundell T."/>
            <person name="Morin E."/>
            <person name="Murat C."/>
            <person name="Riley R."/>
            <person name="Ohm R."/>
            <person name="Sun H."/>
            <person name="Tunlid A."/>
            <person name="Henrissat B."/>
            <person name="Grigoriev I.V."/>
            <person name="Hibbett D.S."/>
            <person name="Martin F."/>
        </authorList>
    </citation>
    <scope>NUCLEOTIDE SEQUENCE [LARGE SCALE GENOMIC DNA]</scope>
    <source>
        <strain evidence="1 2">SS14</strain>
    </source>
</reference>
<keyword evidence="2" id="KW-1185">Reference proteome</keyword>
<dbReference type="EMBL" id="KN837416">
    <property type="protein sequence ID" value="KIJ25418.1"/>
    <property type="molecule type" value="Genomic_DNA"/>
</dbReference>
<dbReference type="AlphaFoldDB" id="A0A0C9T8S9"/>
<gene>
    <name evidence="1" type="ORF">M422DRAFT_193495</name>
</gene>
<dbReference type="Proteomes" id="UP000054279">
    <property type="component" value="Unassembled WGS sequence"/>
</dbReference>
<evidence type="ECO:0000313" key="1">
    <source>
        <dbReference type="EMBL" id="KIJ25418.1"/>
    </source>
</evidence>
<evidence type="ECO:0000313" key="2">
    <source>
        <dbReference type="Proteomes" id="UP000054279"/>
    </source>
</evidence>
<sequence>MVLNFRIPIADNPYQCLYLKYMSMEDWREKIDILRCNPSFHNRPCYDCVVVNINPITFARLEFIFTCEDSSNRRCDVALVRMFKNSRWRPRTKWEGCRVLEEKNYEFVFLKYLVRGCHMIPTFEKEDGTYYLNDLVDSDPFLRLFLSNQVNKSLFTLIYEWRKGYIVIIAMIL</sequence>
<dbReference type="OrthoDB" id="3239511at2759"/>
<accession>A0A0C9T8S9</accession>